<keyword evidence="14" id="KW-1185">Reference proteome</keyword>
<dbReference type="SUPFAM" id="SSF63380">
    <property type="entry name" value="Riboflavin synthase domain-like"/>
    <property type="match status" value="2"/>
</dbReference>
<evidence type="ECO:0000256" key="8">
    <source>
        <dbReference type="ARBA" id="ARBA00022737"/>
    </source>
</evidence>
<evidence type="ECO:0000256" key="5">
    <source>
        <dbReference type="ARBA" id="ARBA00013950"/>
    </source>
</evidence>
<dbReference type="EMBL" id="JAVRHT010000010">
    <property type="protein sequence ID" value="MDT0631266.1"/>
    <property type="molecule type" value="Genomic_DNA"/>
</dbReference>
<gene>
    <name evidence="13" type="ORF">RM540_05835</name>
</gene>
<comment type="pathway">
    <text evidence="3">Cofactor biosynthesis; riboflavin biosynthesis; riboflavin from 2-hydroxy-3-oxobutyl phosphate and 5-amino-6-(D-ribitylamino)uracil: step 2/2.</text>
</comment>
<dbReference type="NCBIfam" id="NF006767">
    <property type="entry name" value="PRK09289.1"/>
    <property type="match status" value="1"/>
</dbReference>
<evidence type="ECO:0000256" key="1">
    <source>
        <dbReference type="ARBA" id="ARBA00000968"/>
    </source>
</evidence>
<feature type="repeat" description="Lumazine-binding" evidence="10">
    <location>
        <begin position="122"/>
        <end position="220"/>
    </location>
</feature>
<evidence type="ECO:0000256" key="6">
    <source>
        <dbReference type="ARBA" id="ARBA00022619"/>
    </source>
</evidence>
<evidence type="ECO:0000256" key="11">
    <source>
        <dbReference type="SAM" id="MobiDB-lite"/>
    </source>
</evidence>
<evidence type="ECO:0000256" key="4">
    <source>
        <dbReference type="ARBA" id="ARBA00012827"/>
    </source>
</evidence>
<accession>A0ABU3BPY7</accession>
<keyword evidence="8" id="KW-0677">Repeat</keyword>
<dbReference type="PANTHER" id="PTHR21098:SF12">
    <property type="entry name" value="RIBOFLAVIN SYNTHASE"/>
    <property type="match status" value="1"/>
</dbReference>
<feature type="repeat" description="Lumazine-binding" evidence="10">
    <location>
        <begin position="27"/>
        <end position="121"/>
    </location>
</feature>
<dbReference type="EC" id="2.5.1.9" evidence="4 9"/>
<dbReference type="Pfam" id="PF00677">
    <property type="entry name" value="Lum_binding"/>
    <property type="match status" value="2"/>
</dbReference>
<dbReference type="InterPro" id="IPR026017">
    <property type="entry name" value="Lumazine-bd_dom"/>
</dbReference>
<name>A0ABU3BPY7_9BACT</name>
<dbReference type="Proteomes" id="UP001267426">
    <property type="component" value="Unassembled WGS sequence"/>
</dbReference>
<evidence type="ECO:0000256" key="9">
    <source>
        <dbReference type="NCBIfam" id="TIGR00187"/>
    </source>
</evidence>
<dbReference type="InterPro" id="IPR017938">
    <property type="entry name" value="Riboflavin_synthase-like_b-brl"/>
</dbReference>
<reference evidence="13 14" key="1">
    <citation type="submission" date="2023-09" db="EMBL/GenBank/DDBJ databases">
        <authorList>
            <person name="Rey-Velasco X."/>
        </authorList>
    </citation>
    <scope>NUCLEOTIDE SEQUENCE [LARGE SCALE GENOMIC DNA]</scope>
    <source>
        <strain evidence="13 14">F394</strain>
    </source>
</reference>
<dbReference type="GO" id="GO:0004746">
    <property type="term" value="F:riboflavin synthase activity"/>
    <property type="evidence" value="ECO:0007669"/>
    <property type="project" value="UniProtKB-EC"/>
</dbReference>
<evidence type="ECO:0000256" key="10">
    <source>
        <dbReference type="PROSITE-ProRule" id="PRU00524"/>
    </source>
</evidence>
<organism evidence="13 14">
    <name type="scientific">Rubrivirga litoralis</name>
    <dbReference type="NCBI Taxonomy" id="3075598"/>
    <lineage>
        <taxon>Bacteria</taxon>
        <taxon>Pseudomonadati</taxon>
        <taxon>Rhodothermota</taxon>
        <taxon>Rhodothermia</taxon>
        <taxon>Rhodothermales</taxon>
        <taxon>Rubricoccaceae</taxon>
        <taxon>Rubrivirga</taxon>
    </lineage>
</organism>
<dbReference type="Gene3D" id="2.40.30.20">
    <property type="match status" value="2"/>
</dbReference>
<dbReference type="NCBIfam" id="TIGR00187">
    <property type="entry name" value="ribE"/>
    <property type="match status" value="1"/>
</dbReference>
<feature type="domain" description="Lumazine-binding" evidence="12">
    <location>
        <begin position="27"/>
        <end position="121"/>
    </location>
</feature>
<comment type="caution">
    <text evidence="13">The sequence shown here is derived from an EMBL/GenBank/DDBJ whole genome shotgun (WGS) entry which is preliminary data.</text>
</comment>
<dbReference type="PANTHER" id="PTHR21098">
    <property type="entry name" value="RIBOFLAVIN SYNTHASE ALPHA CHAIN"/>
    <property type="match status" value="1"/>
</dbReference>
<evidence type="ECO:0000256" key="7">
    <source>
        <dbReference type="ARBA" id="ARBA00022679"/>
    </source>
</evidence>
<proteinExistence type="predicted"/>
<sequence length="233" mass="24824">MQRRDGRPAHTEGGVAHLLPPPPRPIMFTGIVEEVGQIDAVTPLAGGKRLRVACSFADELRVDESVAVDGACLTVVAQDGAGFEAVAVEETLAKTALGDRRAGDGVNLERALRLPARLDGHLVQGHVDATGTVEAVDALGDSHLVRIAYPERFADNLIPVGSVTVDGVSLTVARLDEPAGTFAVAVIPHTWQKTSAGRWRVGQAVNLEFDLVGKYVLRSTRRQDETAGRERQA</sequence>
<evidence type="ECO:0000313" key="14">
    <source>
        <dbReference type="Proteomes" id="UP001267426"/>
    </source>
</evidence>
<feature type="compositionally biased region" description="Basic and acidic residues" evidence="11">
    <location>
        <begin position="1"/>
        <end position="10"/>
    </location>
</feature>
<dbReference type="PIRSF" id="PIRSF000498">
    <property type="entry name" value="Riboflavin_syn_A"/>
    <property type="match status" value="1"/>
</dbReference>
<dbReference type="RefSeq" id="WP_311662609.1">
    <property type="nucleotide sequence ID" value="NZ_JAVRHT010000010.1"/>
</dbReference>
<keyword evidence="7 13" id="KW-0808">Transferase</keyword>
<protein>
    <recommendedName>
        <fullName evidence="5 9">Riboflavin synthase</fullName>
        <ecNumber evidence="4 9">2.5.1.9</ecNumber>
    </recommendedName>
</protein>
<dbReference type="CDD" id="cd00402">
    <property type="entry name" value="Riboflavin_synthase_like"/>
    <property type="match status" value="1"/>
</dbReference>
<keyword evidence="6" id="KW-0686">Riboflavin biosynthesis</keyword>
<evidence type="ECO:0000256" key="2">
    <source>
        <dbReference type="ARBA" id="ARBA00002803"/>
    </source>
</evidence>
<evidence type="ECO:0000313" key="13">
    <source>
        <dbReference type="EMBL" id="MDT0631266.1"/>
    </source>
</evidence>
<dbReference type="InterPro" id="IPR023366">
    <property type="entry name" value="ATP_synth_asu-like_sf"/>
</dbReference>
<dbReference type="PROSITE" id="PS51177">
    <property type="entry name" value="LUMAZINE_BIND"/>
    <property type="match status" value="2"/>
</dbReference>
<feature type="region of interest" description="Disordered" evidence="11">
    <location>
        <begin position="1"/>
        <end position="20"/>
    </location>
</feature>
<dbReference type="InterPro" id="IPR001783">
    <property type="entry name" value="Lumazine-bd"/>
</dbReference>
<comment type="function">
    <text evidence="2">Catalyzes the dismutation of two molecules of 6,7-dimethyl-8-ribityllumazine, resulting in the formation of riboflavin and 5-amino-6-(D-ribitylamino)uracil.</text>
</comment>
<evidence type="ECO:0000256" key="3">
    <source>
        <dbReference type="ARBA" id="ARBA00004887"/>
    </source>
</evidence>
<feature type="domain" description="Lumazine-binding" evidence="12">
    <location>
        <begin position="122"/>
        <end position="220"/>
    </location>
</feature>
<evidence type="ECO:0000259" key="12">
    <source>
        <dbReference type="PROSITE" id="PS51177"/>
    </source>
</evidence>
<comment type="catalytic activity">
    <reaction evidence="1">
        <text>2 6,7-dimethyl-8-(1-D-ribityl)lumazine + H(+) = 5-amino-6-(D-ribitylamino)uracil + riboflavin</text>
        <dbReference type="Rhea" id="RHEA:20772"/>
        <dbReference type="ChEBI" id="CHEBI:15378"/>
        <dbReference type="ChEBI" id="CHEBI:15934"/>
        <dbReference type="ChEBI" id="CHEBI:57986"/>
        <dbReference type="ChEBI" id="CHEBI:58201"/>
        <dbReference type="EC" id="2.5.1.9"/>
    </reaction>
</comment>